<dbReference type="InterPro" id="IPR051798">
    <property type="entry name" value="Class-II_PLP-Dep_Aminotrans"/>
</dbReference>
<gene>
    <name evidence="7" type="ORF">ABS642_15960</name>
</gene>
<evidence type="ECO:0000259" key="6">
    <source>
        <dbReference type="Pfam" id="PF00155"/>
    </source>
</evidence>
<keyword evidence="3" id="KW-0663">Pyridoxal phosphate</keyword>
<feature type="domain" description="Aminotransferase class I/classII large" evidence="6">
    <location>
        <begin position="52"/>
        <end position="380"/>
    </location>
</feature>
<reference evidence="7" key="1">
    <citation type="submission" date="2024-06" db="EMBL/GenBank/DDBJ databases">
        <title>Draft genome sequence of Microbacterium sp. strain A8/3-1, isolated from Oxytropis tragacanthoides Fisch. ex DC. Root nodules in the Altai region of Russia.</title>
        <authorList>
            <person name="Sazanova A."/>
            <person name="Guro P."/>
            <person name="Kuznetsova I."/>
            <person name="Belimov A."/>
            <person name="Safronova V."/>
        </authorList>
    </citation>
    <scope>NUCLEOTIDE SEQUENCE</scope>
    <source>
        <strain evidence="7">A8/3-1</strain>
    </source>
</reference>
<dbReference type="Gene3D" id="3.40.640.10">
    <property type="entry name" value="Type I PLP-dependent aspartate aminotransferase-like (Major domain)"/>
    <property type="match status" value="1"/>
</dbReference>
<proteinExistence type="inferred from homology"/>
<keyword evidence="4" id="KW-0456">Lyase</keyword>
<evidence type="ECO:0000256" key="4">
    <source>
        <dbReference type="ARBA" id="ARBA00023239"/>
    </source>
</evidence>
<dbReference type="GO" id="GO:0047804">
    <property type="term" value="F:cysteine-S-conjugate beta-lyase activity"/>
    <property type="evidence" value="ECO:0007669"/>
    <property type="project" value="UniProtKB-EC"/>
</dbReference>
<dbReference type="CDD" id="cd00609">
    <property type="entry name" value="AAT_like"/>
    <property type="match status" value="1"/>
</dbReference>
<dbReference type="EMBL" id="CP158357">
    <property type="protein sequence ID" value="XBX77393.1"/>
    <property type="molecule type" value="Genomic_DNA"/>
</dbReference>
<dbReference type="Gene3D" id="3.90.1150.10">
    <property type="entry name" value="Aspartate Aminotransferase, domain 1"/>
    <property type="match status" value="1"/>
</dbReference>
<dbReference type="InterPro" id="IPR015422">
    <property type="entry name" value="PyrdxlP-dep_Trfase_small"/>
</dbReference>
<sequence length="388" mass="41527">MSLASAFDAIEVEHLRRIGGLKWSMFPDAVGAFVAEMDFGVAPGISRALHTAVDQGIFGYLPTALSDEMSEATSDWLRDMYGWAVPASDVHPIADVIQGLELAMEHFSRPGSPIIVPTPAYMPFLSVPPAAGREVIQVPMTVTDGRYMLDLDGIDAAFRAGAGLLILCNPYNPVGRVFTREELLAVSEVVERHGGRVFSDEIHAPLVYAPASHIPYASISDAAAAHTVTATSASKAWNLPGLKTAQIILSNDADRAVWDPIGMMASHGASNLGVIANTAAYRDDRAWLADVKGYLDGNRRFLGEALAARIPEISYRAPEGTYIGWLDARALDLGAQPAEFFREKAGVALTDGSATGTAGIGFMRFVFATPRPIIEQAVDRMADALAAR</sequence>
<dbReference type="RefSeq" id="WP_350350881.1">
    <property type="nucleotide sequence ID" value="NZ_CP158357.1"/>
</dbReference>
<name>A0AAU7VUC2_9MICO</name>
<dbReference type="GO" id="GO:0030170">
    <property type="term" value="F:pyridoxal phosphate binding"/>
    <property type="evidence" value="ECO:0007669"/>
    <property type="project" value="InterPro"/>
</dbReference>
<dbReference type="Pfam" id="PF00155">
    <property type="entry name" value="Aminotran_1_2"/>
    <property type="match status" value="1"/>
</dbReference>
<dbReference type="InterPro" id="IPR004839">
    <property type="entry name" value="Aminotransferase_I/II_large"/>
</dbReference>
<dbReference type="InterPro" id="IPR015424">
    <property type="entry name" value="PyrdxlP-dep_Trfase"/>
</dbReference>
<dbReference type="GO" id="GO:0008483">
    <property type="term" value="F:transaminase activity"/>
    <property type="evidence" value="ECO:0007669"/>
    <property type="project" value="UniProtKB-KW"/>
</dbReference>
<evidence type="ECO:0000256" key="2">
    <source>
        <dbReference type="ARBA" id="ARBA00012224"/>
    </source>
</evidence>
<dbReference type="EC" id="4.4.1.13" evidence="2"/>
<dbReference type="PANTHER" id="PTHR43525:SF2">
    <property type="entry name" value="CYSTATHIONINE BETA-LYASE-RELATED"/>
    <property type="match status" value="1"/>
</dbReference>
<keyword evidence="7" id="KW-0808">Transferase</keyword>
<dbReference type="PANTHER" id="PTHR43525">
    <property type="entry name" value="PROTEIN MALY"/>
    <property type="match status" value="1"/>
</dbReference>
<evidence type="ECO:0000256" key="3">
    <source>
        <dbReference type="ARBA" id="ARBA00022898"/>
    </source>
</evidence>
<evidence type="ECO:0000256" key="1">
    <source>
        <dbReference type="ARBA" id="ARBA00001933"/>
    </source>
</evidence>
<evidence type="ECO:0000256" key="5">
    <source>
        <dbReference type="ARBA" id="ARBA00037974"/>
    </source>
</evidence>
<organism evidence="7">
    <name type="scientific">Microbacterium sp. A8/3-1</name>
    <dbReference type="NCBI Taxonomy" id="3160749"/>
    <lineage>
        <taxon>Bacteria</taxon>
        <taxon>Bacillati</taxon>
        <taxon>Actinomycetota</taxon>
        <taxon>Actinomycetes</taxon>
        <taxon>Micrococcales</taxon>
        <taxon>Microbacteriaceae</taxon>
        <taxon>Microbacterium</taxon>
    </lineage>
</organism>
<dbReference type="InterPro" id="IPR015421">
    <property type="entry name" value="PyrdxlP-dep_Trfase_major"/>
</dbReference>
<dbReference type="AlphaFoldDB" id="A0AAU7VUC2"/>
<accession>A0AAU7VUC2</accession>
<keyword evidence="7" id="KW-0032">Aminotransferase</keyword>
<evidence type="ECO:0000313" key="7">
    <source>
        <dbReference type="EMBL" id="XBX77393.1"/>
    </source>
</evidence>
<protein>
    <recommendedName>
        <fullName evidence="2">cysteine-S-conjugate beta-lyase</fullName>
        <ecNumber evidence="2">4.4.1.13</ecNumber>
    </recommendedName>
</protein>
<comment type="similarity">
    <text evidence="5">Belongs to the class-II pyridoxal-phosphate-dependent aminotransferase family. MalY/PatB cystathionine beta-lyase subfamily.</text>
</comment>
<dbReference type="SUPFAM" id="SSF53383">
    <property type="entry name" value="PLP-dependent transferases"/>
    <property type="match status" value="1"/>
</dbReference>
<comment type="cofactor">
    <cofactor evidence="1">
        <name>pyridoxal 5'-phosphate</name>
        <dbReference type="ChEBI" id="CHEBI:597326"/>
    </cofactor>
</comment>